<sequence>MAAELANERGDARQAAAVKAFEALGICTQLAESAAGLGWKEPSEIQTQAVPLVLKGQDVIGLAQTGSGKTGAFALPILQQLLDTPQPFFALVLSPTRELAIQISEQFEALGAGIGVRAAVLVGGIDMMAQAIALARRPHVVVGTPGRVVDHLTNTKGFSLRALKHLVLDEADRLLNMDFEQEIDTILKAIPRVGVGVSYSMLSGGEDSELKEERRTQLFSATMTSKVAKLQRACLRNPVKVEVAAKNTTVATLRQEYMFVPAKYKDCYLVFLLTELAGASTIIFTRTCDTTRRIALMLRNLGFGGVPIHGQMSQPKRLAAMNKFKAGERSILVATDVASRGLDIPSVDFVLNYDVPVNGKDYVHRVGRTARAGRSGRAVTLVTQYDVELYQKIEALIDMKLEAYPAEQEAVLVLLERVSEAQRIATMQMKETDSRKRGRKSAVDDDERDAEGVARGGKPPPRKR</sequence>
<dbReference type="GO" id="GO:0003724">
    <property type="term" value="F:RNA helicase activity"/>
    <property type="evidence" value="ECO:0007669"/>
    <property type="project" value="TreeGrafter"/>
</dbReference>
<dbReference type="GO" id="GO:0005634">
    <property type="term" value="C:nucleus"/>
    <property type="evidence" value="ECO:0007669"/>
    <property type="project" value="UniProtKB-SubCell"/>
</dbReference>
<dbReference type="PANTHER" id="PTHR47959">
    <property type="entry name" value="ATP-DEPENDENT RNA HELICASE RHLE-RELATED"/>
    <property type="match status" value="1"/>
</dbReference>
<dbReference type="PANTHER" id="PTHR47959:SF24">
    <property type="entry name" value="ATP-DEPENDENT RNA HELICASE"/>
    <property type="match status" value="1"/>
</dbReference>
<organism evidence="13 14">
    <name type="scientific">Auxenochlorella protothecoides</name>
    <name type="common">Green microalga</name>
    <name type="synonym">Chlorella protothecoides</name>
    <dbReference type="NCBI Taxonomy" id="3075"/>
    <lineage>
        <taxon>Eukaryota</taxon>
        <taxon>Viridiplantae</taxon>
        <taxon>Chlorophyta</taxon>
        <taxon>core chlorophytes</taxon>
        <taxon>Trebouxiophyceae</taxon>
        <taxon>Chlorellales</taxon>
        <taxon>Chlorellaceae</taxon>
        <taxon>Auxenochlorella</taxon>
    </lineage>
</organism>
<feature type="domain" description="Helicase C-terminal" evidence="12">
    <location>
        <begin position="268"/>
        <end position="412"/>
    </location>
</feature>
<keyword evidence="2 9" id="KW-0547">Nucleotide-binding</keyword>
<keyword evidence="4 9" id="KW-0347">Helicase</keyword>
<dbReference type="InterPro" id="IPR014001">
    <property type="entry name" value="Helicase_ATP-bd"/>
</dbReference>
<keyword evidence="7" id="KW-0539">Nucleus</keyword>
<evidence type="ECO:0000256" key="2">
    <source>
        <dbReference type="ARBA" id="ARBA00022741"/>
    </source>
</evidence>
<dbReference type="EMBL" id="QOKY01000197">
    <property type="protein sequence ID" value="RMZ53540.1"/>
    <property type="molecule type" value="Genomic_DNA"/>
</dbReference>
<accession>A0A3M7KUW0</accession>
<dbReference type="GO" id="GO:0005829">
    <property type="term" value="C:cytosol"/>
    <property type="evidence" value="ECO:0007669"/>
    <property type="project" value="TreeGrafter"/>
</dbReference>
<evidence type="ECO:0000313" key="13">
    <source>
        <dbReference type="EMBL" id="RMZ53540.1"/>
    </source>
</evidence>
<evidence type="ECO:0000313" key="14">
    <source>
        <dbReference type="Proteomes" id="UP000279271"/>
    </source>
</evidence>
<dbReference type="PROSITE" id="PS51192">
    <property type="entry name" value="HELICASE_ATP_BIND_1"/>
    <property type="match status" value="1"/>
</dbReference>
<dbReference type="InterPro" id="IPR000629">
    <property type="entry name" value="RNA-helicase_DEAD-box_CS"/>
</dbReference>
<dbReference type="CDD" id="cd18787">
    <property type="entry name" value="SF2_C_DEAD"/>
    <property type="match status" value="1"/>
</dbReference>
<comment type="similarity">
    <text evidence="8">Belongs to the DEAD box helicase family. DDX47/RRP3 subfamily.</text>
</comment>
<dbReference type="GO" id="GO:0016787">
    <property type="term" value="F:hydrolase activity"/>
    <property type="evidence" value="ECO:0007669"/>
    <property type="project" value="UniProtKB-KW"/>
</dbReference>
<dbReference type="Pfam" id="PF00270">
    <property type="entry name" value="DEAD"/>
    <property type="match status" value="1"/>
</dbReference>
<evidence type="ECO:0000256" key="8">
    <source>
        <dbReference type="ARBA" id="ARBA00024350"/>
    </source>
</evidence>
<dbReference type="SUPFAM" id="SSF52540">
    <property type="entry name" value="P-loop containing nucleoside triphosphate hydrolases"/>
    <property type="match status" value="1"/>
</dbReference>
<keyword evidence="3 9" id="KW-0378">Hydrolase</keyword>
<dbReference type="InterPro" id="IPR044765">
    <property type="entry name" value="DDX47/Rrp3_DEADc"/>
</dbReference>
<dbReference type="GO" id="GO:0003723">
    <property type="term" value="F:RNA binding"/>
    <property type="evidence" value="ECO:0007669"/>
    <property type="project" value="UniProtKB-KW"/>
</dbReference>
<dbReference type="SMART" id="SM00490">
    <property type="entry name" value="HELICc"/>
    <property type="match status" value="1"/>
</dbReference>
<evidence type="ECO:0000256" key="4">
    <source>
        <dbReference type="ARBA" id="ARBA00022806"/>
    </source>
</evidence>
<keyword evidence="6" id="KW-0694">RNA-binding</keyword>
<keyword evidence="5 9" id="KW-0067">ATP-binding</keyword>
<evidence type="ECO:0000256" key="6">
    <source>
        <dbReference type="ARBA" id="ARBA00022884"/>
    </source>
</evidence>
<dbReference type="Pfam" id="PF00271">
    <property type="entry name" value="Helicase_C"/>
    <property type="match status" value="1"/>
</dbReference>
<evidence type="ECO:0000256" key="1">
    <source>
        <dbReference type="ARBA" id="ARBA00004123"/>
    </source>
</evidence>
<dbReference type="SMART" id="SM00487">
    <property type="entry name" value="DEXDc"/>
    <property type="match status" value="1"/>
</dbReference>
<name>A0A3M7KUW0_AUXPR</name>
<feature type="region of interest" description="Disordered" evidence="10">
    <location>
        <begin position="426"/>
        <end position="464"/>
    </location>
</feature>
<evidence type="ECO:0000256" key="7">
    <source>
        <dbReference type="ARBA" id="ARBA00023242"/>
    </source>
</evidence>
<dbReference type="InterPro" id="IPR050079">
    <property type="entry name" value="DEAD_box_RNA_helicase"/>
</dbReference>
<evidence type="ECO:0000256" key="3">
    <source>
        <dbReference type="ARBA" id="ARBA00022801"/>
    </source>
</evidence>
<dbReference type="AlphaFoldDB" id="A0A3M7KUW0"/>
<feature type="domain" description="Helicase ATP-binding" evidence="11">
    <location>
        <begin position="50"/>
        <end position="241"/>
    </location>
</feature>
<proteinExistence type="inferred from homology"/>
<evidence type="ECO:0000256" key="5">
    <source>
        <dbReference type="ARBA" id="ARBA00022840"/>
    </source>
</evidence>
<evidence type="ECO:0000259" key="11">
    <source>
        <dbReference type="PROSITE" id="PS51192"/>
    </source>
</evidence>
<dbReference type="GO" id="GO:0005524">
    <property type="term" value="F:ATP binding"/>
    <property type="evidence" value="ECO:0007669"/>
    <property type="project" value="UniProtKB-KW"/>
</dbReference>
<dbReference type="InterPro" id="IPR011545">
    <property type="entry name" value="DEAD/DEAH_box_helicase_dom"/>
</dbReference>
<protein>
    <recommendedName>
        <fullName evidence="15">DEAD-box ATP-dependent RNA helicase 10</fullName>
    </recommendedName>
</protein>
<dbReference type="Proteomes" id="UP000279271">
    <property type="component" value="Unassembled WGS sequence"/>
</dbReference>
<evidence type="ECO:0008006" key="15">
    <source>
        <dbReference type="Google" id="ProtNLM"/>
    </source>
</evidence>
<comment type="caution">
    <text evidence="13">The sequence shown here is derived from an EMBL/GenBank/DDBJ whole genome shotgun (WGS) entry which is preliminary data.</text>
</comment>
<evidence type="ECO:0000259" key="12">
    <source>
        <dbReference type="PROSITE" id="PS51194"/>
    </source>
</evidence>
<evidence type="ECO:0000256" key="9">
    <source>
        <dbReference type="RuleBase" id="RU000492"/>
    </source>
</evidence>
<dbReference type="CDD" id="cd17954">
    <property type="entry name" value="DEADc_DDX47"/>
    <property type="match status" value="1"/>
</dbReference>
<comment type="subcellular location">
    <subcellularLocation>
        <location evidence="1">Nucleus</location>
    </subcellularLocation>
</comment>
<dbReference type="InterPro" id="IPR001650">
    <property type="entry name" value="Helicase_C-like"/>
</dbReference>
<dbReference type="PROSITE" id="PS51194">
    <property type="entry name" value="HELICASE_CTER"/>
    <property type="match status" value="1"/>
</dbReference>
<gene>
    <name evidence="13" type="ORF">APUTEX25_003362</name>
</gene>
<dbReference type="Gene3D" id="3.40.50.300">
    <property type="entry name" value="P-loop containing nucleotide triphosphate hydrolases"/>
    <property type="match status" value="2"/>
</dbReference>
<evidence type="ECO:0000256" key="10">
    <source>
        <dbReference type="SAM" id="MobiDB-lite"/>
    </source>
</evidence>
<dbReference type="PROSITE" id="PS00039">
    <property type="entry name" value="DEAD_ATP_HELICASE"/>
    <property type="match status" value="1"/>
</dbReference>
<reference evidence="14" key="1">
    <citation type="journal article" date="2018" name="Algal Res.">
        <title>Characterization of plant carbon substrate utilization by Auxenochlorella protothecoides.</title>
        <authorList>
            <person name="Vogler B.W."/>
            <person name="Starkenburg S.R."/>
            <person name="Sudasinghe N."/>
            <person name="Schambach J.Y."/>
            <person name="Rollin J.A."/>
            <person name="Pattathil S."/>
            <person name="Barry A.N."/>
        </authorList>
    </citation>
    <scope>NUCLEOTIDE SEQUENCE [LARGE SCALE GENOMIC DNA]</scope>
    <source>
        <strain evidence="14">UTEX 25</strain>
    </source>
</reference>
<dbReference type="InterPro" id="IPR027417">
    <property type="entry name" value="P-loop_NTPase"/>
</dbReference>